<comment type="caution">
    <text evidence="2">The sequence shown here is derived from an EMBL/GenBank/DDBJ whole genome shotgun (WGS) entry which is preliminary data.</text>
</comment>
<sequence>MVEHKPSDILATIAEFGSSKPSIFLPPDAVLCEVVYDEFARNVTIDDVHFHRDDASCGPTISLKAWDRGQYIAQVYDEDFKVYAHFVPKTDVEEPRNAKKANTATTTALVPLTFTGRKRARVDASDAGDTPTKTKVAKKVPPQPKVGKKTTAQANSGALAPPATPTKRAASVILSADRQRALSSAASNGALKYVLVGQKNNPPKDADDSRFMSRELALIVAIDEATRKAHILKVNYYNINGLHIGCCTTGVYPDS</sequence>
<keyword evidence="3" id="KW-1185">Reference proteome</keyword>
<reference evidence="2 3" key="1">
    <citation type="submission" date="2023-08" db="EMBL/GenBank/DDBJ databases">
        <title>Black Yeasts Isolated from many extreme environments.</title>
        <authorList>
            <person name="Coleine C."/>
            <person name="Stajich J.E."/>
            <person name="Selbmann L."/>
        </authorList>
    </citation>
    <scope>NUCLEOTIDE SEQUENCE [LARGE SCALE GENOMIC DNA]</scope>
    <source>
        <strain evidence="2 3">CCFEE 536</strain>
    </source>
</reference>
<name>A0ABR0LYI1_9PEZI</name>
<dbReference type="EMBL" id="JAVRRA010008874">
    <property type="protein sequence ID" value="KAK5254906.1"/>
    <property type="molecule type" value="Genomic_DNA"/>
</dbReference>
<proteinExistence type="predicted"/>
<feature type="non-terminal residue" evidence="2">
    <location>
        <position position="255"/>
    </location>
</feature>
<protein>
    <submittedName>
        <fullName evidence="2">Uncharacterized protein</fullName>
    </submittedName>
</protein>
<evidence type="ECO:0000256" key="1">
    <source>
        <dbReference type="SAM" id="MobiDB-lite"/>
    </source>
</evidence>
<dbReference type="Proteomes" id="UP001357485">
    <property type="component" value="Unassembled WGS sequence"/>
</dbReference>
<evidence type="ECO:0000313" key="2">
    <source>
        <dbReference type="EMBL" id="KAK5254906.1"/>
    </source>
</evidence>
<feature type="region of interest" description="Disordered" evidence="1">
    <location>
        <begin position="120"/>
        <end position="164"/>
    </location>
</feature>
<gene>
    <name evidence="2" type="ORF">LTR16_004727</name>
</gene>
<evidence type="ECO:0000313" key="3">
    <source>
        <dbReference type="Proteomes" id="UP001357485"/>
    </source>
</evidence>
<organism evidence="2 3">
    <name type="scientific">Cryomyces antarcticus</name>
    <dbReference type="NCBI Taxonomy" id="329879"/>
    <lineage>
        <taxon>Eukaryota</taxon>
        <taxon>Fungi</taxon>
        <taxon>Dikarya</taxon>
        <taxon>Ascomycota</taxon>
        <taxon>Pezizomycotina</taxon>
        <taxon>Dothideomycetes</taxon>
        <taxon>Dothideomycetes incertae sedis</taxon>
        <taxon>Cryomyces</taxon>
    </lineage>
</organism>
<accession>A0ABR0LYI1</accession>